<dbReference type="SMART" id="SM00184">
    <property type="entry name" value="RING"/>
    <property type="match status" value="1"/>
</dbReference>
<evidence type="ECO:0000256" key="5">
    <source>
        <dbReference type="SAM" id="Phobius"/>
    </source>
</evidence>
<dbReference type="EMBL" id="HBNS01031702">
    <property type="protein sequence ID" value="CAE4626137.1"/>
    <property type="molecule type" value="Transcribed_RNA"/>
</dbReference>
<gene>
    <name evidence="7" type="ORF">DBRI00130_LOCUS24834</name>
</gene>
<evidence type="ECO:0000256" key="1">
    <source>
        <dbReference type="ARBA" id="ARBA00022723"/>
    </source>
</evidence>
<dbReference type="GO" id="GO:0008270">
    <property type="term" value="F:zinc ion binding"/>
    <property type="evidence" value="ECO:0007669"/>
    <property type="project" value="UniProtKB-KW"/>
</dbReference>
<dbReference type="Gene3D" id="3.30.40.10">
    <property type="entry name" value="Zinc/RING finger domain, C3HC4 (zinc finger)"/>
    <property type="match status" value="1"/>
</dbReference>
<organism evidence="7">
    <name type="scientific">Ditylum brightwellii</name>
    <dbReference type="NCBI Taxonomy" id="49249"/>
    <lineage>
        <taxon>Eukaryota</taxon>
        <taxon>Sar</taxon>
        <taxon>Stramenopiles</taxon>
        <taxon>Ochrophyta</taxon>
        <taxon>Bacillariophyta</taxon>
        <taxon>Mediophyceae</taxon>
        <taxon>Lithodesmiophycidae</taxon>
        <taxon>Lithodesmiales</taxon>
        <taxon>Lithodesmiaceae</taxon>
        <taxon>Ditylum</taxon>
    </lineage>
</organism>
<feature type="transmembrane region" description="Helical" evidence="5">
    <location>
        <begin position="22"/>
        <end position="44"/>
    </location>
</feature>
<keyword evidence="1" id="KW-0479">Metal-binding</keyword>
<dbReference type="AlphaFoldDB" id="A0A7S4RVD0"/>
<keyword evidence="5" id="KW-1133">Transmembrane helix</keyword>
<evidence type="ECO:0000256" key="2">
    <source>
        <dbReference type="ARBA" id="ARBA00022771"/>
    </source>
</evidence>
<keyword evidence="3" id="KW-0862">Zinc</keyword>
<feature type="transmembrane region" description="Helical" evidence="5">
    <location>
        <begin position="56"/>
        <end position="76"/>
    </location>
</feature>
<keyword evidence="5" id="KW-0812">Transmembrane</keyword>
<evidence type="ECO:0000256" key="4">
    <source>
        <dbReference type="PROSITE-ProRule" id="PRU00175"/>
    </source>
</evidence>
<sequence length="290" mass="32923">MKIPELIEYIIDDDDYYGLNDIIIVAVFFLIWNTAICFPTVEAFSNLLHGECPATPVLICPHWIIGIALPIFFGHNTAPGSIGIYLCCLSFVLPYTIGIYIEIYDRWTSGDDAHERLWLASGVARTANYMSVTQSNSNDTAGGRHADLCKMSDKERTRYLEQILLIRKVISESKGQEHSAEHGYYDDTIYQEKIDIITPRSSRDSLCPSKEEIYDEESLSACSPVTTKPERICSICLDDYVIGEEVCWSQNPDCYHAFHKDCIIAWLMKHKDCPVCRREYIGSFSDEEAG</sequence>
<dbReference type="InterPro" id="IPR001841">
    <property type="entry name" value="Znf_RING"/>
</dbReference>
<evidence type="ECO:0000259" key="6">
    <source>
        <dbReference type="PROSITE" id="PS50089"/>
    </source>
</evidence>
<dbReference type="PROSITE" id="PS50089">
    <property type="entry name" value="ZF_RING_2"/>
    <property type="match status" value="1"/>
</dbReference>
<feature type="transmembrane region" description="Helical" evidence="5">
    <location>
        <begin position="82"/>
        <end position="101"/>
    </location>
</feature>
<evidence type="ECO:0000313" key="7">
    <source>
        <dbReference type="EMBL" id="CAE4626137.1"/>
    </source>
</evidence>
<keyword evidence="5" id="KW-0472">Membrane</keyword>
<dbReference type="InterPro" id="IPR053238">
    <property type="entry name" value="RING-H2_zinc_finger"/>
</dbReference>
<dbReference type="Pfam" id="PF13639">
    <property type="entry name" value="zf-RING_2"/>
    <property type="match status" value="1"/>
</dbReference>
<name>A0A7S4RVD0_9STRA</name>
<reference evidence="7" key="1">
    <citation type="submission" date="2021-01" db="EMBL/GenBank/DDBJ databases">
        <authorList>
            <person name="Corre E."/>
            <person name="Pelletier E."/>
            <person name="Niang G."/>
            <person name="Scheremetjew M."/>
            <person name="Finn R."/>
            <person name="Kale V."/>
            <person name="Holt S."/>
            <person name="Cochrane G."/>
            <person name="Meng A."/>
            <person name="Brown T."/>
            <person name="Cohen L."/>
        </authorList>
    </citation>
    <scope>NUCLEOTIDE SEQUENCE</scope>
    <source>
        <strain evidence="7">GSO104</strain>
    </source>
</reference>
<evidence type="ECO:0000256" key="3">
    <source>
        <dbReference type="ARBA" id="ARBA00022833"/>
    </source>
</evidence>
<dbReference type="PANTHER" id="PTHR14155:SF627">
    <property type="entry name" value="OS06G0192800 PROTEIN"/>
    <property type="match status" value="1"/>
</dbReference>
<dbReference type="InterPro" id="IPR013083">
    <property type="entry name" value="Znf_RING/FYVE/PHD"/>
</dbReference>
<feature type="domain" description="RING-type" evidence="6">
    <location>
        <begin position="233"/>
        <end position="277"/>
    </location>
</feature>
<keyword evidence="2 4" id="KW-0863">Zinc-finger</keyword>
<accession>A0A7S4RVD0</accession>
<dbReference type="SUPFAM" id="SSF57850">
    <property type="entry name" value="RING/U-box"/>
    <property type="match status" value="1"/>
</dbReference>
<dbReference type="PANTHER" id="PTHR14155">
    <property type="entry name" value="RING FINGER DOMAIN-CONTAINING"/>
    <property type="match status" value="1"/>
</dbReference>
<protein>
    <recommendedName>
        <fullName evidence="6">RING-type domain-containing protein</fullName>
    </recommendedName>
</protein>
<proteinExistence type="predicted"/>